<reference evidence="2 3" key="1">
    <citation type="submission" date="2017-02" db="EMBL/GenBank/DDBJ databases">
        <authorList>
            <person name="Peterson S.W."/>
        </authorList>
    </citation>
    <scope>NUCLEOTIDE SEQUENCE [LARGE SCALE GENOMIC DNA]</scope>
    <source>
        <strain evidence="2 3">ATCC 35992</strain>
    </source>
</reference>
<feature type="transmembrane region" description="Helical" evidence="1">
    <location>
        <begin position="70"/>
        <end position="90"/>
    </location>
</feature>
<proteinExistence type="predicted"/>
<evidence type="ECO:0008006" key="4">
    <source>
        <dbReference type="Google" id="ProtNLM"/>
    </source>
</evidence>
<keyword evidence="3" id="KW-1185">Reference proteome</keyword>
<sequence>MSFYDNLRRYKKSMNNQLLSFMLRKLQFEKVDIGNKYKRLARRSDKLCRRTFSYSSFFEEEGYLTVESALVIPIFLFVIITFFYIFIMFTTDMDIYKAMKESSRDIGYIEALLAPETNVAGRDLSIKANITKNLGSGFIKDNIIKGGISGIDVSGSSYDKDTGVLDIVVSYKYKIPYSVLDLLDISRKQRFKSRLYTGKNIYEQEDEKYVYVTKNGKVYHCDINCSYLNIKIKEIDFNDVDDYRNEWGEKYYPCENCMKEDAPIVYITEDGNRYHSSKECYSLNRNVYKKKLSEVHDMPPCSRCGK</sequence>
<gene>
    <name evidence="2" type="ORF">SAMN02745111_01459</name>
</gene>
<keyword evidence="1" id="KW-0472">Membrane</keyword>
<name>A0A1T4VR73_9FIRM</name>
<dbReference type="Proteomes" id="UP000190814">
    <property type="component" value="Unassembled WGS sequence"/>
</dbReference>
<dbReference type="AlphaFoldDB" id="A0A1T4VR73"/>
<evidence type="ECO:0000256" key="1">
    <source>
        <dbReference type="SAM" id="Phobius"/>
    </source>
</evidence>
<evidence type="ECO:0000313" key="2">
    <source>
        <dbReference type="EMBL" id="SKA67460.1"/>
    </source>
</evidence>
<dbReference type="STRING" id="39495.SAMN02745111_01459"/>
<keyword evidence="1" id="KW-1133">Transmembrane helix</keyword>
<evidence type="ECO:0000313" key="3">
    <source>
        <dbReference type="Proteomes" id="UP000190814"/>
    </source>
</evidence>
<accession>A0A1T4VR73</accession>
<dbReference type="EMBL" id="FUXZ01000008">
    <property type="protein sequence ID" value="SKA67460.1"/>
    <property type="molecule type" value="Genomic_DNA"/>
</dbReference>
<keyword evidence="1" id="KW-0812">Transmembrane</keyword>
<protein>
    <recommendedName>
        <fullName evidence="4">TadE-like protein</fullName>
    </recommendedName>
</protein>
<organism evidence="2 3">
    <name type="scientific">Eubacterium uniforme</name>
    <dbReference type="NCBI Taxonomy" id="39495"/>
    <lineage>
        <taxon>Bacteria</taxon>
        <taxon>Bacillati</taxon>
        <taxon>Bacillota</taxon>
        <taxon>Clostridia</taxon>
        <taxon>Eubacteriales</taxon>
        <taxon>Eubacteriaceae</taxon>
        <taxon>Eubacterium</taxon>
    </lineage>
</organism>